<protein>
    <recommendedName>
        <fullName evidence="7">Major facilitator superfamily (MFS) profile domain-containing protein</fullName>
    </recommendedName>
</protein>
<proteinExistence type="predicted"/>
<keyword evidence="5 6" id="KW-0472">Membrane</keyword>
<accession>A0A0F8UTZ8</accession>
<keyword evidence="3 6" id="KW-0812">Transmembrane</keyword>
<dbReference type="PANTHER" id="PTHR43791:SF32">
    <property type="entry name" value="MAJOR FACILITATOR SUPERFAMILY (MFS) PROFILE DOMAIN-CONTAINING PROTEIN"/>
    <property type="match status" value="1"/>
</dbReference>
<keyword evidence="2" id="KW-0813">Transport</keyword>
<feature type="transmembrane region" description="Helical" evidence="6">
    <location>
        <begin position="458"/>
        <end position="482"/>
    </location>
</feature>
<feature type="transmembrane region" description="Helical" evidence="6">
    <location>
        <begin position="167"/>
        <end position="190"/>
    </location>
</feature>
<feature type="transmembrane region" description="Helical" evidence="6">
    <location>
        <begin position="202"/>
        <end position="223"/>
    </location>
</feature>
<feature type="transmembrane region" description="Helical" evidence="6">
    <location>
        <begin position="423"/>
        <end position="446"/>
    </location>
</feature>
<evidence type="ECO:0000256" key="5">
    <source>
        <dbReference type="ARBA" id="ARBA00023136"/>
    </source>
</evidence>
<comment type="caution">
    <text evidence="8">The sequence shown here is derived from an EMBL/GenBank/DDBJ whole genome shotgun (WGS) entry which is preliminary data.</text>
</comment>
<dbReference type="PROSITE" id="PS50850">
    <property type="entry name" value="MFS"/>
    <property type="match status" value="1"/>
</dbReference>
<dbReference type="PANTHER" id="PTHR43791">
    <property type="entry name" value="PERMEASE-RELATED"/>
    <property type="match status" value="1"/>
</dbReference>
<keyword evidence="4 6" id="KW-1133">Transmembrane helix</keyword>
<evidence type="ECO:0000313" key="8">
    <source>
        <dbReference type="EMBL" id="KKK22948.1"/>
    </source>
</evidence>
<gene>
    <name evidence="8" type="ORF">ARAM_005030</name>
</gene>
<name>A0A0F8UTZ8_9EURO</name>
<feature type="transmembrane region" description="Helical" evidence="6">
    <location>
        <begin position="133"/>
        <end position="155"/>
    </location>
</feature>
<evidence type="ECO:0000313" key="9">
    <source>
        <dbReference type="Proteomes" id="UP000034291"/>
    </source>
</evidence>
<feature type="transmembrane region" description="Helical" evidence="6">
    <location>
        <begin position="37"/>
        <end position="54"/>
    </location>
</feature>
<dbReference type="InterPro" id="IPR020846">
    <property type="entry name" value="MFS_dom"/>
</dbReference>
<evidence type="ECO:0000256" key="4">
    <source>
        <dbReference type="ARBA" id="ARBA00022989"/>
    </source>
</evidence>
<sequence>MKTASVLPKSEAKDETSLGSSDYAWERVEESTARRKIDFCVLLPLFLGMIMFQLDRMNVASALTGGFAEDISIDQDTINLGNQLMFLGIIVLEIPSNMVLQRIGPCKWIPIQVFVFGLTAIMQLFVRNRAGFLAVRMLLGLVESGYIPGSLYTLSTWYPPHELGKRVAVLFFGMFGGNAISPLLGAGILRLHGAIGMKGWQLIFLIEGLVTLSVALLLCFILPQSPASPKPLLLNGLLRLSDRERHIVKSRLGLDNGPFSDHGRIKTGISWTILRDTVLNYRRWLHFIATPCVFSTWSPLTTYTPSIMMSLGFTRVQANALSAIGALLALPLVFFFAWMSDRTKRRGLPVIAAILCYLVALAIARSILPRASKWTRFGMWTMINAFAVCYHPAHNVWVQLNCQNQVERSITISIESAHQPTRYLIFAVCIGVMFANSGMMAGSQIFRGNDAPEYLSGLLIMIALVSSGLVLAIFQEMLYLTLNSRLRRSGSKAMYTP</sequence>
<comment type="subcellular location">
    <subcellularLocation>
        <location evidence="1">Membrane</location>
        <topology evidence="1">Multi-pass membrane protein</topology>
    </subcellularLocation>
</comment>
<evidence type="ECO:0000256" key="1">
    <source>
        <dbReference type="ARBA" id="ARBA00004141"/>
    </source>
</evidence>
<dbReference type="OrthoDB" id="2985014at2759"/>
<keyword evidence="9" id="KW-1185">Reference proteome</keyword>
<evidence type="ECO:0000259" key="7">
    <source>
        <dbReference type="PROSITE" id="PS50850"/>
    </source>
</evidence>
<dbReference type="EMBL" id="JZBS01001391">
    <property type="protein sequence ID" value="KKK22948.1"/>
    <property type="molecule type" value="Genomic_DNA"/>
</dbReference>
<reference evidence="8 9" key="1">
    <citation type="submission" date="2015-02" db="EMBL/GenBank/DDBJ databases">
        <title>Draft Genome Sequences of Two Closely-Related Aflatoxigenic Aspergillus Species Obtained from the Cote d'Ivoire.</title>
        <authorList>
            <person name="Moore G.G."/>
            <person name="Beltz S.B."/>
            <person name="Mack B.M."/>
        </authorList>
    </citation>
    <scope>NUCLEOTIDE SEQUENCE [LARGE SCALE GENOMIC DNA]</scope>
    <source>
        <strain evidence="8 9">SRRC1468</strain>
    </source>
</reference>
<dbReference type="Proteomes" id="UP000034291">
    <property type="component" value="Unassembled WGS sequence"/>
</dbReference>
<dbReference type="Gene3D" id="1.20.1250.20">
    <property type="entry name" value="MFS general substrate transporter like domains"/>
    <property type="match status" value="2"/>
</dbReference>
<dbReference type="GO" id="GO:0022857">
    <property type="term" value="F:transmembrane transporter activity"/>
    <property type="evidence" value="ECO:0007669"/>
    <property type="project" value="InterPro"/>
</dbReference>
<evidence type="ECO:0000256" key="3">
    <source>
        <dbReference type="ARBA" id="ARBA00022692"/>
    </source>
</evidence>
<dbReference type="Pfam" id="PF07690">
    <property type="entry name" value="MFS_1"/>
    <property type="match status" value="1"/>
</dbReference>
<dbReference type="GO" id="GO:0016020">
    <property type="term" value="C:membrane"/>
    <property type="evidence" value="ECO:0007669"/>
    <property type="project" value="UniProtKB-SubCell"/>
</dbReference>
<feature type="transmembrane region" description="Helical" evidence="6">
    <location>
        <begin position="316"/>
        <end position="338"/>
    </location>
</feature>
<dbReference type="InterPro" id="IPR036259">
    <property type="entry name" value="MFS_trans_sf"/>
</dbReference>
<dbReference type="InterPro" id="IPR011701">
    <property type="entry name" value="MFS"/>
</dbReference>
<organism evidence="8 9">
    <name type="scientific">Aspergillus rambellii</name>
    <dbReference type="NCBI Taxonomy" id="308745"/>
    <lineage>
        <taxon>Eukaryota</taxon>
        <taxon>Fungi</taxon>
        <taxon>Dikarya</taxon>
        <taxon>Ascomycota</taxon>
        <taxon>Pezizomycotina</taxon>
        <taxon>Eurotiomycetes</taxon>
        <taxon>Eurotiomycetidae</taxon>
        <taxon>Eurotiales</taxon>
        <taxon>Aspergillaceae</taxon>
        <taxon>Aspergillus</taxon>
        <taxon>Aspergillus subgen. Nidulantes</taxon>
    </lineage>
</organism>
<feature type="transmembrane region" description="Helical" evidence="6">
    <location>
        <begin position="108"/>
        <end position="126"/>
    </location>
</feature>
<evidence type="ECO:0000256" key="6">
    <source>
        <dbReference type="SAM" id="Phobius"/>
    </source>
</evidence>
<dbReference type="SUPFAM" id="SSF103473">
    <property type="entry name" value="MFS general substrate transporter"/>
    <property type="match status" value="1"/>
</dbReference>
<evidence type="ECO:0000256" key="2">
    <source>
        <dbReference type="ARBA" id="ARBA00022448"/>
    </source>
</evidence>
<dbReference type="AlphaFoldDB" id="A0A0F8UTZ8"/>
<feature type="transmembrane region" description="Helical" evidence="6">
    <location>
        <begin position="350"/>
        <end position="368"/>
    </location>
</feature>
<feature type="domain" description="Major facilitator superfamily (MFS) profile" evidence="7">
    <location>
        <begin position="41"/>
        <end position="497"/>
    </location>
</feature>